<name>A0ABY7KB94_9ACTN</name>
<sequence>MPDEIPAPITELAAMAVQHHEAFQAWVDAGFTEAQALDLLKTIILRGIAGGA</sequence>
<accession>A0ABY7KB94</accession>
<evidence type="ECO:0000313" key="2">
    <source>
        <dbReference type="Proteomes" id="UP001164439"/>
    </source>
</evidence>
<proteinExistence type="predicted"/>
<evidence type="ECO:0000313" key="1">
    <source>
        <dbReference type="EMBL" id="WAZ20211.1"/>
    </source>
</evidence>
<reference evidence="1" key="1">
    <citation type="submission" date="2022-12" db="EMBL/GenBank/DDBJ databases">
        <authorList>
            <person name="Ruckert C."/>
            <person name="Busche T."/>
            <person name="Kalinowski J."/>
            <person name="Wittmann C."/>
        </authorList>
    </citation>
    <scope>NUCLEOTIDE SEQUENCE</scope>
    <source>
        <strain evidence="1">DSM 40467</strain>
    </source>
</reference>
<dbReference type="Proteomes" id="UP001164439">
    <property type="component" value="Chromosome"/>
</dbReference>
<dbReference type="EMBL" id="CP114413">
    <property type="protein sequence ID" value="WAZ20211.1"/>
    <property type="molecule type" value="Genomic_DNA"/>
</dbReference>
<gene>
    <name evidence="1" type="ORF">STRCI_001312</name>
</gene>
<keyword evidence="2" id="KW-1185">Reference proteome</keyword>
<protein>
    <recommendedName>
        <fullName evidence="3">TetR family transcriptional regulator</fullName>
    </recommendedName>
</protein>
<dbReference type="RefSeq" id="WP_269657899.1">
    <property type="nucleotide sequence ID" value="NZ_CP114413.1"/>
</dbReference>
<evidence type="ECO:0008006" key="3">
    <source>
        <dbReference type="Google" id="ProtNLM"/>
    </source>
</evidence>
<organism evidence="1 2">
    <name type="scientific">Streptomyces cinnabarinus</name>
    <dbReference type="NCBI Taxonomy" id="67287"/>
    <lineage>
        <taxon>Bacteria</taxon>
        <taxon>Bacillati</taxon>
        <taxon>Actinomycetota</taxon>
        <taxon>Actinomycetes</taxon>
        <taxon>Kitasatosporales</taxon>
        <taxon>Streptomycetaceae</taxon>
        <taxon>Streptomyces</taxon>
    </lineage>
</organism>